<accession>A0A4D4LQU9</accession>
<comment type="caution">
    <text evidence="1">The sequence shown here is derived from an EMBL/GenBank/DDBJ whole genome shotgun (WGS) entry which is preliminary data.</text>
</comment>
<organism evidence="1 2">
    <name type="scientific">Streptomyces violaceusniger</name>
    <dbReference type="NCBI Taxonomy" id="68280"/>
    <lineage>
        <taxon>Bacteria</taxon>
        <taxon>Bacillati</taxon>
        <taxon>Actinomycetota</taxon>
        <taxon>Actinomycetes</taxon>
        <taxon>Kitasatosporales</taxon>
        <taxon>Streptomycetaceae</taxon>
        <taxon>Streptomyces</taxon>
        <taxon>Streptomyces violaceusniger group</taxon>
    </lineage>
</organism>
<evidence type="ECO:0000313" key="1">
    <source>
        <dbReference type="EMBL" id="GDY60567.1"/>
    </source>
</evidence>
<dbReference type="EMBL" id="BJHW01000003">
    <property type="protein sequence ID" value="GDY60567.1"/>
    <property type="molecule type" value="Genomic_DNA"/>
</dbReference>
<keyword evidence="2" id="KW-1185">Reference proteome</keyword>
<evidence type="ECO:0000313" key="2">
    <source>
        <dbReference type="Proteomes" id="UP000301309"/>
    </source>
</evidence>
<reference evidence="1 2" key="1">
    <citation type="journal article" date="2020" name="Int. J. Syst. Evol. Microbiol.">
        <title>Reclassification of Streptomyces castelarensis and Streptomyces sporoclivatus as later heterotypic synonyms of Streptomyces antimycoticus.</title>
        <authorList>
            <person name="Komaki H."/>
            <person name="Tamura T."/>
        </authorList>
    </citation>
    <scope>NUCLEOTIDE SEQUENCE [LARGE SCALE GENOMIC DNA]</scope>
    <source>
        <strain evidence="1 2">NBRC 13459</strain>
    </source>
</reference>
<protein>
    <submittedName>
        <fullName evidence="1">Uncharacterized protein</fullName>
    </submittedName>
</protein>
<sequence length="85" mass="9065">MTSKMTNKDFTTGLSALRGVRDDIKAIRKELAQLEADRDKRILALGAYEKAKADRIAPAAGLSVVDVVALVPHLGPQQPAPPSLS</sequence>
<name>A0A4D4LQU9_STRVO</name>
<dbReference type="AlphaFoldDB" id="A0A4D4LQU9"/>
<dbReference type="Proteomes" id="UP000301309">
    <property type="component" value="Unassembled WGS sequence"/>
</dbReference>
<proteinExistence type="predicted"/>
<gene>
    <name evidence="1" type="ORF">SVIO_111900</name>
</gene>